<dbReference type="GO" id="GO:0035658">
    <property type="term" value="C:Mon1-Ccz1 complex"/>
    <property type="evidence" value="ECO:0007669"/>
    <property type="project" value="InterPro"/>
</dbReference>
<dbReference type="InterPro" id="IPR002048">
    <property type="entry name" value="EF_hand_dom"/>
</dbReference>
<dbReference type="GO" id="GO:0016192">
    <property type="term" value="P:vesicle-mediated transport"/>
    <property type="evidence" value="ECO:0007669"/>
    <property type="project" value="InterPro"/>
</dbReference>
<dbReference type="InterPro" id="IPR011992">
    <property type="entry name" value="EF-hand-dom_pair"/>
</dbReference>
<dbReference type="PROSITE" id="PS00018">
    <property type="entry name" value="EF_HAND_1"/>
    <property type="match status" value="3"/>
</dbReference>
<gene>
    <name evidence="9" type="ORF">D9C73_024164</name>
</gene>
<dbReference type="InterPro" id="IPR043987">
    <property type="entry name" value="CCZ1/INTU/HSP4_longin_1"/>
</dbReference>
<organism evidence="9 10">
    <name type="scientific">Collichthys lucidus</name>
    <name type="common">Big head croaker</name>
    <name type="synonym">Sciaena lucida</name>
    <dbReference type="NCBI Taxonomy" id="240159"/>
    <lineage>
        <taxon>Eukaryota</taxon>
        <taxon>Metazoa</taxon>
        <taxon>Chordata</taxon>
        <taxon>Craniata</taxon>
        <taxon>Vertebrata</taxon>
        <taxon>Euteleostomi</taxon>
        <taxon>Actinopterygii</taxon>
        <taxon>Neopterygii</taxon>
        <taxon>Teleostei</taxon>
        <taxon>Neoteleostei</taxon>
        <taxon>Acanthomorphata</taxon>
        <taxon>Eupercaria</taxon>
        <taxon>Sciaenidae</taxon>
        <taxon>Collichthys</taxon>
    </lineage>
</organism>
<dbReference type="InterPro" id="IPR018247">
    <property type="entry name" value="EF_Hand_1_Ca_BS"/>
</dbReference>
<evidence type="ECO:0000313" key="10">
    <source>
        <dbReference type="Proteomes" id="UP000298787"/>
    </source>
</evidence>
<feature type="domain" description="EF-hand" evidence="8">
    <location>
        <begin position="126"/>
        <end position="161"/>
    </location>
</feature>
<evidence type="ECO:0000259" key="8">
    <source>
        <dbReference type="PROSITE" id="PS50222"/>
    </source>
</evidence>
<dbReference type="EMBL" id="CM014098">
    <property type="protein sequence ID" value="TKS90034.1"/>
    <property type="molecule type" value="Genomic_DNA"/>
</dbReference>
<dbReference type="InterPro" id="IPR043989">
    <property type="entry name" value="CCZ1/INTU/HSP4_longin_3"/>
</dbReference>
<dbReference type="PROSITE" id="PS50222">
    <property type="entry name" value="EF_HAND_2"/>
    <property type="match status" value="3"/>
</dbReference>
<dbReference type="InterPro" id="IPR043988">
    <property type="entry name" value="CCZ1/INTU_longin_2"/>
</dbReference>
<evidence type="ECO:0000313" key="9">
    <source>
        <dbReference type="EMBL" id="TKS90034.1"/>
    </source>
</evidence>
<evidence type="ECO:0000256" key="3">
    <source>
        <dbReference type="ARBA" id="ARBA00022723"/>
    </source>
</evidence>
<dbReference type="Proteomes" id="UP000298787">
    <property type="component" value="Chromosome 21"/>
</dbReference>
<sequence length="700" mass="79753">MAFAGILNEADVTAALAACQAADTFDYKTFFGKVGLSGKSSEDVKKAFKVIDQDESGFIEEEELKLFLQNFSPSARALTDAETKTFLAAGDSDGDGKIGIDEFAALVAPDTFCYKKFFELCGLSSKTPQEVKDVFQILDDDNSGYIEESEIKFFLQRFVPGARTLTDAEAKSFISAADDDSDGKIGVDGTRHANQTAFGAKEIQTQVTLMLMISPRMASGMQEKQYTPSLLSFFIYNPTFGPREGEEEKKILFYHPSDVEKNEKIRNVGLCEAIVQFTRTFCPTKPAKSLHTQKNRQFFFEAEDNFWIVMVVRNPMIEKPNKDGKPPTIEYQEEEILDTVYGAVVRQCYSMYKLFNGTFGRAMEAGGVELLIQKLEKFFYRYLQTLHLQSCDLLDVFGGISFFPLDKMTYLKIQSFVNRVEESLSLIKYTAFLYNDQLIWSGLEQDDMRILYKYLTTSLFSVHINAILAFPCGDHQSDFYSKTHHWNIYTTMHSYVLFRFLTGPTNLKDPEAKFRFPKIFVSTEDGYEELHLIVYKAMSAAACFMINASVELTRDFCEQLDGLVGPQLTLLASDICEQFTINRRISGPEKEPQFKFIYFNHMNLAEKSTIHMRKTASVCLTSVHPDLMKILGDINCDFARVDEDEEIIVKAMTDYWVVGKKSDQRELYVILNQKNANLIEVNEEVKRLCATQFNNIFFLD</sequence>
<keyword evidence="4" id="KW-0677">Repeat</keyword>
<dbReference type="STRING" id="240159.A0A4U5VNE4"/>
<dbReference type="CDD" id="cd16255">
    <property type="entry name" value="EFh_parvalbumin_beta"/>
    <property type="match status" value="2"/>
</dbReference>
<comment type="function">
    <text evidence="7">In muscle, parvalbumin is thought to be involved in relaxation after contraction. It binds two calcium ions.</text>
</comment>
<name>A0A4U5VNE4_COLLU</name>
<protein>
    <submittedName>
        <fullName evidence="9">Vacuolar fusion protein CCZ1-like protein</fullName>
    </submittedName>
</protein>
<feature type="domain" description="EF-hand" evidence="8">
    <location>
        <begin position="39"/>
        <end position="74"/>
    </location>
</feature>
<keyword evidence="5" id="KW-0106">Calcium</keyword>
<evidence type="ECO:0000256" key="2">
    <source>
        <dbReference type="ARBA" id="ARBA00009753"/>
    </source>
</evidence>
<evidence type="ECO:0000256" key="7">
    <source>
        <dbReference type="ARBA" id="ARBA00025308"/>
    </source>
</evidence>
<feature type="domain" description="EF-hand" evidence="8">
    <location>
        <begin position="78"/>
        <end position="113"/>
    </location>
</feature>
<dbReference type="PRINTS" id="PR01697">
    <property type="entry name" value="PARVALBUMIN"/>
</dbReference>
<comment type="similarity">
    <text evidence="1">Belongs to the CCZ1 family.</text>
</comment>
<dbReference type="Pfam" id="PF19033">
    <property type="entry name" value="Intu_longin_3"/>
    <property type="match status" value="1"/>
</dbReference>
<dbReference type="PANTHER" id="PTHR13056:SF0">
    <property type="entry name" value="VACUOLAR FUSION PROTEIN CCZ1 HOMOLOG-RELATED"/>
    <property type="match status" value="1"/>
</dbReference>
<dbReference type="InterPro" id="IPR013176">
    <property type="entry name" value="Ccz1"/>
</dbReference>
<keyword evidence="10" id="KW-1185">Reference proteome</keyword>
<dbReference type="SUPFAM" id="SSF47473">
    <property type="entry name" value="EF-hand"/>
    <property type="match status" value="1"/>
</dbReference>
<evidence type="ECO:0000256" key="1">
    <source>
        <dbReference type="ARBA" id="ARBA00005352"/>
    </source>
</evidence>
<evidence type="ECO:0000256" key="5">
    <source>
        <dbReference type="ARBA" id="ARBA00022837"/>
    </source>
</evidence>
<dbReference type="PANTHER" id="PTHR13056">
    <property type="entry name" value="VACUOLAR FUSION PROTEIN CCZ1 HOMOLOG-RELATED"/>
    <property type="match status" value="1"/>
</dbReference>
<dbReference type="Pfam" id="PF19031">
    <property type="entry name" value="Intu_longin_1"/>
    <property type="match status" value="1"/>
</dbReference>
<proteinExistence type="inferred from homology"/>
<keyword evidence="3" id="KW-0479">Metal-binding</keyword>
<dbReference type="Gene3D" id="1.10.238.10">
    <property type="entry name" value="EF-hand"/>
    <property type="match status" value="2"/>
</dbReference>
<evidence type="ECO:0000256" key="6">
    <source>
        <dbReference type="ARBA" id="ARBA00023179"/>
    </source>
</evidence>
<dbReference type="SMART" id="SM00054">
    <property type="entry name" value="EFh"/>
    <property type="match status" value="3"/>
</dbReference>
<reference evidence="9 10" key="1">
    <citation type="submission" date="2019-01" db="EMBL/GenBank/DDBJ databases">
        <title>Genome Assembly of Collichthys lucidus.</title>
        <authorList>
            <person name="Cai M."/>
            <person name="Xiao S."/>
        </authorList>
    </citation>
    <scope>NUCLEOTIDE SEQUENCE [LARGE SCALE GENOMIC DNA]</scope>
    <source>
        <strain evidence="9">JT15FE1705JMU</strain>
        <tissue evidence="9">Muscle</tissue>
    </source>
</reference>
<evidence type="ECO:0000256" key="4">
    <source>
        <dbReference type="ARBA" id="ARBA00022737"/>
    </source>
</evidence>
<dbReference type="FunFam" id="1.10.238.10:FF:000060">
    <property type="entry name" value="Parvalbumin, thymic"/>
    <property type="match status" value="1"/>
</dbReference>
<keyword evidence="6" id="KW-0514">Muscle protein</keyword>
<dbReference type="Pfam" id="PF13499">
    <property type="entry name" value="EF-hand_7"/>
    <property type="match status" value="2"/>
</dbReference>
<dbReference type="AlphaFoldDB" id="A0A4U5VNE4"/>
<dbReference type="Pfam" id="PF19032">
    <property type="entry name" value="Intu_longin_2"/>
    <property type="match status" value="1"/>
</dbReference>
<accession>A0A4U5VNE4</accession>
<dbReference type="GO" id="GO:0005509">
    <property type="term" value="F:calcium ion binding"/>
    <property type="evidence" value="ECO:0007669"/>
    <property type="project" value="InterPro"/>
</dbReference>
<comment type="similarity">
    <text evidence="2">Belongs to the parvalbumin family.</text>
</comment>